<comment type="similarity">
    <text evidence="6 7">Belongs to the HisA/HisF family.</text>
</comment>
<dbReference type="GO" id="GO:0000107">
    <property type="term" value="F:imidazoleglycerol-phosphate synthase activity"/>
    <property type="evidence" value="ECO:0007669"/>
    <property type="project" value="UniProtKB-UniRule"/>
</dbReference>
<dbReference type="EC" id="4.3.2.10" evidence="6"/>
<evidence type="ECO:0000313" key="8">
    <source>
        <dbReference type="EMBL" id="MBN2067176.1"/>
    </source>
</evidence>
<evidence type="ECO:0000256" key="5">
    <source>
        <dbReference type="ARBA" id="ARBA00047838"/>
    </source>
</evidence>
<comment type="subunit">
    <text evidence="6">Heterodimer of HisH and HisF.</text>
</comment>
<gene>
    <name evidence="6 8" type="primary">hisF</name>
    <name evidence="8" type="ORF">JW744_01785</name>
</gene>
<comment type="subcellular location">
    <subcellularLocation>
        <location evidence="6">Cytoplasm</location>
    </subcellularLocation>
</comment>
<dbReference type="Pfam" id="PF00977">
    <property type="entry name" value="His_biosynth"/>
    <property type="match status" value="1"/>
</dbReference>
<dbReference type="InterPro" id="IPR006062">
    <property type="entry name" value="His_biosynth"/>
</dbReference>
<dbReference type="EMBL" id="JAFGDB010000029">
    <property type="protein sequence ID" value="MBN2067176.1"/>
    <property type="molecule type" value="Genomic_DNA"/>
</dbReference>
<dbReference type="CDD" id="cd04731">
    <property type="entry name" value="HisF"/>
    <property type="match status" value="1"/>
</dbReference>
<dbReference type="PANTHER" id="PTHR21235">
    <property type="entry name" value="IMIDAZOLE GLYCEROL PHOSPHATE SYNTHASE SUBUNIT HISF/H IGP SYNTHASE SUBUNIT HISF/H"/>
    <property type="match status" value="1"/>
</dbReference>
<feature type="active site" evidence="6">
    <location>
        <position position="11"/>
    </location>
</feature>
<name>A0A938YTE7_9ARCH</name>
<dbReference type="HAMAP" id="MF_01013">
    <property type="entry name" value="HisF"/>
    <property type="match status" value="1"/>
</dbReference>
<keyword evidence="3 6" id="KW-0368">Histidine biosynthesis</keyword>
<evidence type="ECO:0000256" key="3">
    <source>
        <dbReference type="ARBA" id="ARBA00023102"/>
    </source>
</evidence>
<dbReference type="InterPro" id="IPR050064">
    <property type="entry name" value="IGPS_HisA/HisF"/>
</dbReference>
<keyword evidence="6" id="KW-0963">Cytoplasm</keyword>
<dbReference type="Proteomes" id="UP000809243">
    <property type="component" value="Unassembled WGS sequence"/>
</dbReference>
<dbReference type="PANTHER" id="PTHR21235:SF2">
    <property type="entry name" value="IMIDAZOLE GLYCEROL PHOSPHATE SYNTHASE HISHF"/>
    <property type="match status" value="1"/>
</dbReference>
<dbReference type="InterPro" id="IPR011060">
    <property type="entry name" value="RibuloseP-bd_barrel"/>
</dbReference>
<dbReference type="Gene3D" id="3.20.20.70">
    <property type="entry name" value="Aldolase class I"/>
    <property type="match status" value="1"/>
</dbReference>
<sequence length="256" mass="27938">MLAKRVIACLDCDIARGEARVVKGVQFKKLSFAGKPWELAERYYEQNIDEICFLDISASLEKRQTMADVLRRTSKRVFVPLTVGGGIKSREDARGLFRAGADKVAVNTAALERPELVGEIAGMFGTQAVVVAIDAKKQSKEKWGCFAYGGRKATGIDAIEWAKKVEKLGAGEILLTSMDRDGTKQGFDIELTRRVSEGVNIPIIASGGAGDLQSIADVLILGKADAVLAASIFHYKKFTVKQVKEFLEKKGVEVRI</sequence>
<evidence type="ECO:0000256" key="7">
    <source>
        <dbReference type="RuleBase" id="RU003657"/>
    </source>
</evidence>
<comment type="catalytic activity">
    <reaction evidence="5 6">
        <text>5-[(5-phospho-1-deoxy-D-ribulos-1-ylimino)methylamino]-1-(5-phospho-beta-D-ribosyl)imidazole-4-carboxamide + L-glutamine = D-erythro-1-(imidazol-4-yl)glycerol 3-phosphate + 5-amino-1-(5-phospho-beta-D-ribosyl)imidazole-4-carboxamide + L-glutamate + H(+)</text>
        <dbReference type="Rhea" id="RHEA:24793"/>
        <dbReference type="ChEBI" id="CHEBI:15378"/>
        <dbReference type="ChEBI" id="CHEBI:29985"/>
        <dbReference type="ChEBI" id="CHEBI:58278"/>
        <dbReference type="ChEBI" id="CHEBI:58359"/>
        <dbReference type="ChEBI" id="CHEBI:58475"/>
        <dbReference type="ChEBI" id="CHEBI:58525"/>
        <dbReference type="EC" id="4.3.2.10"/>
    </reaction>
</comment>
<evidence type="ECO:0000313" key="9">
    <source>
        <dbReference type="Proteomes" id="UP000809243"/>
    </source>
</evidence>
<keyword evidence="2 6" id="KW-0028">Amino-acid biosynthesis</keyword>
<dbReference type="InterPro" id="IPR013785">
    <property type="entry name" value="Aldolase_TIM"/>
</dbReference>
<dbReference type="AlphaFoldDB" id="A0A938YTE7"/>
<dbReference type="NCBIfam" id="TIGR00735">
    <property type="entry name" value="hisF"/>
    <property type="match status" value="1"/>
</dbReference>
<organism evidence="8 9">
    <name type="scientific">Candidatus Iainarchaeum sp</name>
    <dbReference type="NCBI Taxonomy" id="3101447"/>
    <lineage>
        <taxon>Archaea</taxon>
        <taxon>Candidatus Iainarchaeota</taxon>
        <taxon>Candidatus Iainarchaeia</taxon>
        <taxon>Candidatus Iainarchaeales</taxon>
        <taxon>Candidatus Iainarchaeaceae</taxon>
        <taxon>Candidatus Iainarchaeum</taxon>
    </lineage>
</organism>
<reference evidence="8" key="1">
    <citation type="submission" date="2021-01" db="EMBL/GenBank/DDBJ databases">
        <title>Active Sulfur Cycling in an Early Earth Analoge.</title>
        <authorList>
            <person name="Hahn C.R."/>
            <person name="Youssef N.H."/>
            <person name="Elshahed M."/>
        </authorList>
    </citation>
    <scope>NUCLEOTIDE SEQUENCE</scope>
    <source>
        <strain evidence="8">Zod_Metabat.1151</strain>
    </source>
</reference>
<dbReference type="GO" id="GO:0016829">
    <property type="term" value="F:lyase activity"/>
    <property type="evidence" value="ECO:0007669"/>
    <property type="project" value="UniProtKB-KW"/>
</dbReference>
<comment type="pathway">
    <text evidence="1 6">Amino-acid biosynthesis; L-histidine biosynthesis; L-histidine from 5-phospho-alpha-D-ribose 1-diphosphate: step 5/9.</text>
</comment>
<dbReference type="GO" id="GO:0005737">
    <property type="term" value="C:cytoplasm"/>
    <property type="evidence" value="ECO:0007669"/>
    <property type="project" value="UniProtKB-SubCell"/>
</dbReference>
<accession>A0A938YTE7</accession>
<evidence type="ECO:0000256" key="6">
    <source>
        <dbReference type="HAMAP-Rule" id="MF_01013"/>
    </source>
</evidence>
<evidence type="ECO:0000256" key="2">
    <source>
        <dbReference type="ARBA" id="ARBA00022605"/>
    </source>
</evidence>
<evidence type="ECO:0000256" key="4">
    <source>
        <dbReference type="ARBA" id="ARBA00023239"/>
    </source>
</evidence>
<dbReference type="InterPro" id="IPR004651">
    <property type="entry name" value="HisF"/>
</dbReference>
<dbReference type="GO" id="GO:0000105">
    <property type="term" value="P:L-histidine biosynthetic process"/>
    <property type="evidence" value="ECO:0007669"/>
    <property type="project" value="UniProtKB-UniRule"/>
</dbReference>
<feature type="active site" evidence="6">
    <location>
        <position position="134"/>
    </location>
</feature>
<evidence type="ECO:0000256" key="1">
    <source>
        <dbReference type="ARBA" id="ARBA00005091"/>
    </source>
</evidence>
<proteinExistence type="inferred from homology"/>
<comment type="caution">
    <text evidence="8">The sequence shown here is derived from an EMBL/GenBank/DDBJ whole genome shotgun (WGS) entry which is preliminary data.</text>
</comment>
<dbReference type="SUPFAM" id="SSF51366">
    <property type="entry name" value="Ribulose-phoshate binding barrel"/>
    <property type="match status" value="1"/>
</dbReference>
<comment type="function">
    <text evidence="6">IGPS catalyzes the conversion of PRFAR and glutamine to IGP, AICAR and glutamate. The HisF subunit catalyzes the cyclization activity that produces IGP and AICAR from PRFAR using the ammonia provided by the HisH subunit.</text>
</comment>
<protein>
    <recommendedName>
        <fullName evidence="6">Imidazole glycerol phosphate synthase subunit HisF</fullName>
        <ecNumber evidence="6">4.3.2.10</ecNumber>
    </recommendedName>
    <alternativeName>
        <fullName evidence="6">IGP synthase cyclase subunit</fullName>
    </alternativeName>
    <alternativeName>
        <fullName evidence="6">IGP synthase subunit HisF</fullName>
    </alternativeName>
    <alternativeName>
        <fullName evidence="6">ImGP synthase subunit HisF</fullName>
        <shortName evidence="6">IGPS subunit HisF</shortName>
    </alternativeName>
</protein>
<keyword evidence="4 6" id="KW-0456">Lyase</keyword>